<evidence type="ECO:0000256" key="1">
    <source>
        <dbReference type="ARBA" id="ARBA00011073"/>
    </source>
</evidence>
<dbReference type="InterPro" id="IPR050131">
    <property type="entry name" value="Peptidase_S8_subtilisin-like"/>
</dbReference>
<feature type="domain" description="Peptidase S8/S53" evidence="7">
    <location>
        <begin position="126"/>
        <end position="366"/>
    </location>
</feature>
<evidence type="ECO:0000256" key="4">
    <source>
        <dbReference type="ARBA" id="ARBA00022825"/>
    </source>
</evidence>
<dbReference type="InterPro" id="IPR013783">
    <property type="entry name" value="Ig-like_fold"/>
</dbReference>
<evidence type="ECO:0000313" key="9">
    <source>
        <dbReference type="Proteomes" id="UP001365405"/>
    </source>
</evidence>
<evidence type="ECO:0000256" key="5">
    <source>
        <dbReference type="PROSITE-ProRule" id="PRU01240"/>
    </source>
</evidence>
<dbReference type="Pfam" id="PF17957">
    <property type="entry name" value="Big_7"/>
    <property type="match status" value="2"/>
</dbReference>
<dbReference type="InterPro" id="IPR000209">
    <property type="entry name" value="Peptidase_S8/S53_dom"/>
</dbReference>
<evidence type="ECO:0000256" key="6">
    <source>
        <dbReference type="RuleBase" id="RU003355"/>
    </source>
</evidence>
<dbReference type="InterPro" id="IPR017315">
    <property type="entry name" value="Pep_S8A_subtilisin_pbac-2"/>
</dbReference>
<dbReference type="InterPro" id="IPR022398">
    <property type="entry name" value="Peptidase_S8_His-AS"/>
</dbReference>
<feature type="active site" description="Charge relay system" evidence="5">
    <location>
        <position position="318"/>
    </location>
</feature>
<dbReference type="Pfam" id="PF00082">
    <property type="entry name" value="Peptidase_S8"/>
    <property type="match status" value="1"/>
</dbReference>
<proteinExistence type="inferred from homology"/>
<evidence type="ECO:0000313" key="8">
    <source>
        <dbReference type="EMBL" id="MEK8051597.1"/>
    </source>
</evidence>
<dbReference type="RefSeq" id="WP_341411299.1">
    <property type="nucleotide sequence ID" value="NZ_JBBUTH010000008.1"/>
</dbReference>
<dbReference type="Proteomes" id="UP001365405">
    <property type="component" value="Unassembled WGS sequence"/>
</dbReference>
<sequence>MLAAWAAGLAACTLPLGTLAQVPDWALGRLLLMPRAGLSSADLGKALKPHGGSTRKLGQDNLHLLQLPVGASETAVLAQLKKHPHLKFAELDRRVPTALVANDPYIGSQWHLGRIQAPSAWDTSQGGGVTIAILDSGVLPTHPDLRQVAGWNMVDNNSNTADVTGHGTSVAGAAAAIANNASGVAGVAGAASVMPIRVADSTGYAYYSTIASGLSWAADRGARVANVSFAGVYASAAVQSAAQYFRSKGGLVVVSAGNTGSNDGSPAVTSMIPVSATDSADVRASWSSYGNYVAVAAPGVGIWTTAADGSYRAASGTSFAAPVTAGVVALMMATNPALGPSQVESLLYGTATDLGGAGRDIYYGHGRVDAAAAVVAARSAVAADTQAPSVAITTPAGGSTVSGVTTIDVAASDNIGVTRVDLMVNGKLVASDTVAPYQFALDSATLGNGSASLKAVAYDSAGNSASSTSLAVTVANASLLVADSTPPVVAITQPAQGSKVSGTTAVSISGSDNLGTAALKQSLYLDGVLVTSGTGGSLSYNWNTRKSVRGTHTLTAVARDAAGNETRTSVTVSN</sequence>
<dbReference type="InterPro" id="IPR036852">
    <property type="entry name" value="Peptidase_S8/S53_dom_sf"/>
</dbReference>
<dbReference type="PRINTS" id="PR00723">
    <property type="entry name" value="SUBTILISIN"/>
</dbReference>
<comment type="similarity">
    <text evidence="1 5 6">Belongs to the peptidase S8 family.</text>
</comment>
<dbReference type="PIRSF" id="PIRSF037901">
    <property type="entry name" value="Subtilisin_rel_Nmul_A1891"/>
    <property type="match status" value="1"/>
</dbReference>
<comment type="caution">
    <text evidence="8">The sequence shown here is derived from an EMBL/GenBank/DDBJ whole genome shotgun (WGS) entry which is preliminary data.</text>
</comment>
<name>A0ABU9CIB7_9BURK</name>
<dbReference type="PROSITE" id="PS00137">
    <property type="entry name" value="SUBTILASE_HIS"/>
    <property type="match status" value="1"/>
</dbReference>
<reference evidence="8 9" key="1">
    <citation type="submission" date="2024-04" db="EMBL/GenBank/DDBJ databases">
        <title>Novel species of the genus Ideonella isolated from streams.</title>
        <authorList>
            <person name="Lu H."/>
        </authorList>
    </citation>
    <scope>NUCLEOTIDE SEQUENCE [LARGE SCALE GENOMIC DNA]</scope>
    <source>
        <strain evidence="8 9">DXS22W</strain>
    </source>
</reference>
<dbReference type="PANTHER" id="PTHR43806:SF11">
    <property type="entry name" value="CEREVISIN-RELATED"/>
    <property type="match status" value="1"/>
</dbReference>
<evidence type="ECO:0000256" key="3">
    <source>
        <dbReference type="ARBA" id="ARBA00022801"/>
    </source>
</evidence>
<dbReference type="Gene3D" id="2.60.40.10">
    <property type="entry name" value="Immunoglobulins"/>
    <property type="match status" value="2"/>
</dbReference>
<dbReference type="PROSITE" id="PS00136">
    <property type="entry name" value="SUBTILASE_ASP"/>
    <property type="match status" value="1"/>
</dbReference>
<feature type="active site" description="Charge relay system" evidence="5">
    <location>
        <position position="135"/>
    </location>
</feature>
<keyword evidence="2 5" id="KW-0645">Protease</keyword>
<keyword evidence="3 5" id="KW-0378">Hydrolase</keyword>
<dbReference type="InterPro" id="IPR023827">
    <property type="entry name" value="Peptidase_S8_Asp-AS"/>
</dbReference>
<dbReference type="PANTHER" id="PTHR43806">
    <property type="entry name" value="PEPTIDASE S8"/>
    <property type="match status" value="1"/>
</dbReference>
<dbReference type="InterPro" id="IPR023828">
    <property type="entry name" value="Peptidase_S8_Ser-AS"/>
</dbReference>
<evidence type="ECO:0000259" key="7">
    <source>
        <dbReference type="Pfam" id="PF00082"/>
    </source>
</evidence>
<dbReference type="PROSITE" id="PS51892">
    <property type="entry name" value="SUBTILASE"/>
    <property type="match status" value="1"/>
</dbReference>
<feature type="active site" description="Charge relay system" evidence="5">
    <location>
        <position position="166"/>
    </location>
</feature>
<keyword evidence="9" id="KW-1185">Reference proteome</keyword>
<gene>
    <name evidence="8" type="ORF">AACH10_15210</name>
</gene>
<evidence type="ECO:0000256" key="2">
    <source>
        <dbReference type="ARBA" id="ARBA00022670"/>
    </source>
</evidence>
<dbReference type="Gene3D" id="3.40.50.200">
    <property type="entry name" value="Peptidase S8/S53 domain"/>
    <property type="match status" value="1"/>
</dbReference>
<keyword evidence="4 5" id="KW-0720">Serine protease</keyword>
<dbReference type="PROSITE" id="PS00138">
    <property type="entry name" value="SUBTILASE_SER"/>
    <property type="match status" value="1"/>
</dbReference>
<protein>
    <submittedName>
        <fullName evidence="8">S8 family serine peptidase</fullName>
    </submittedName>
</protein>
<dbReference type="EMBL" id="JBBUTH010000008">
    <property type="protein sequence ID" value="MEK8051597.1"/>
    <property type="molecule type" value="Genomic_DNA"/>
</dbReference>
<organism evidence="8 9">
    <name type="scientific">Pseudaquabacterium inlustre</name>
    <dbReference type="NCBI Taxonomy" id="2984192"/>
    <lineage>
        <taxon>Bacteria</taxon>
        <taxon>Pseudomonadati</taxon>
        <taxon>Pseudomonadota</taxon>
        <taxon>Betaproteobacteria</taxon>
        <taxon>Burkholderiales</taxon>
        <taxon>Sphaerotilaceae</taxon>
        <taxon>Pseudaquabacterium</taxon>
    </lineage>
</organism>
<dbReference type="SUPFAM" id="SSF52743">
    <property type="entry name" value="Subtilisin-like"/>
    <property type="match status" value="1"/>
</dbReference>
<dbReference type="InterPro" id="IPR015500">
    <property type="entry name" value="Peptidase_S8_subtilisin-rel"/>
</dbReference>
<accession>A0ABU9CIB7</accession>